<dbReference type="InterPro" id="IPR005158">
    <property type="entry name" value="BTAD"/>
</dbReference>
<dbReference type="Pfam" id="PF00486">
    <property type="entry name" value="Trans_reg_C"/>
    <property type="match status" value="1"/>
</dbReference>
<gene>
    <name evidence="5" type="primary">afsR6</name>
    <name evidence="5" type="ORF">AHOG_10175</name>
</gene>
<dbReference type="PRINTS" id="PR00364">
    <property type="entry name" value="DISEASERSIST"/>
</dbReference>
<sequence length="669" mass="73338">MAVRFNTLGPLEVLVDDQDLTPTAPKTRQVLALLVSRHNTLVHTSELVDELWGERPPSSALATLQTYIYKLRKLLFAALADETQVSLRTRYFGYVITTPVESVDQYRFERLSREGRSALDVGEAEVAAERLRDALALWRGPALGGIDVGTLLSAHLTRLEESRLRTLQSRIEADLRLGRHRELISELKELTVARSLDEGFHGQLMTALNRSGRQHEALDVYRRFRQNVIDQLGLEPSPALQRVHNDLLAGETEEGGTPTDRLVLGRRPTEGTEIGTPAQLPHDIADFVGREDRLTEALHRIAPAESDATTGPGLRVLAVSGMPGIGKTAFAVRVAHRLRDRFHDGQLFCDLGGSGTPRTPLSVLRGFLRAAGFAAEQLSGELDELATLFRTWSAERRLLVVLDDAASVEQIRPLLPGGSRCAVLITARVGVQSLPGARVTALEPLSAGESLELLAGMIGAERVERERVEAQRLVELCGHLPLAVRCVGARLSAAVGWPISSMARHLGESDRPLDLLRFDGIDVRRSLVSGTRGLPVAVWQTFRDLSTLSARFTAPDAARRLGCDPEQAEATLAQLVGRGLLRIAERTSEEEMRFEFHPVNRWFAREQWEVSVRRRSGAAPHLPGCCDQRGGEAGDCPQGHGQLPGDLTPRWRPNEGPTAGSLPVVLAGR</sequence>
<dbReference type="AlphaFoldDB" id="A0A221W1P6"/>
<keyword evidence="6" id="KW-1185">Reference proteome</keyword>
<dbReference type="InterPro" id="IPR036388">
    <property type="entry name" value="WH-like_DNA-bd_sf"/>
</dbReference>
<name>A0A221W1P6_9PSEU</name>
<proteinExistence type="inferred from homology"/>
<organism evidence="5 6">
    <name type="scientific">Actinoalloteichus hoggarensis</name>
    <dbReference type="NCBI Taxonomy" id="1470176"/>
    <lineage>
        <taxon>Bacteria</taxon>
        <taxon>Bacillati</taxon>
        <taxon>Actinomycetota</taxon>
        <taxon>Actinomycetes</taxon>
        <taxon>Pseudonocardiales</taxon>
        <taxon>Pseudonocardiaceae</taxon>
        <taxon>Actinoalloteichus</taxon>
    </lineage>
</organism>
<dbReference type="GO" id="GO:0043531">
    <property type="term" value="F:ADP binding"/>
    <property type="evidence" value="ECO:0007669"/>
    <property type="project" value="InterPro"/>
</dbReference>
<accession>A0A221W1P6</accession>
<dbReference type="PROSITE" id="PS51755">
    <property type="entry name" value="OMPR_PHOB"/>
    <property type="match status" value="1"/>
</dbReference>
<dbReference type="SMART" id="SM00862">
    <property type="entry name" value="Trans_reg_C"/>
    <property type="match status" value="1"/>
</dbReference>
<dbReference type="SUPFAM" id="SSF46894">
    <property type="entry name" value="C-terminal effector domain of the bipartite response regulators"/>
    <property type="match status" value="1"/>
</dbReference>
<comment type="similarity">
    <text evidence="1">Belongs to the AfsR/DnrI/RedD regulatory family.</text>
</comment>
<dbReference type="InterPro" id="IPR001867">
    <property type="entry name" value="OmpR/PhoB-type_DNA-bd"/>
</dbReference>
<dbReference type="Gene3D" id="3.40.50.300">
    <property type="entry name" value="P-loop containing nucleotide triphosphate hydrolases"/>
    <property type="match status" value="1"/>
</dbReference>
<dbReference type="InterPro" id="IPR027417">
    <property type="entry name" value="P-loop_NTPase"/>
</dbReference>
<dbReference type="Proteomes" id="UP000204221">
    <property type="component" value="Chromosome"/>
</dbReference>
<dbReference type="EMBL" id="CP022521">
    <property type="protein sequence ID" value="ASO19678.1"/>
    <property type="molecule type" value="Genomic_DNA"/>
</dbReference>
<evidence type="ECO:0000313" key="6">
    <source>
        <dbReference type="Proteomes" id="UP000204221"/>
    </source>
</evidence>
<evidence type="ECO:0000256" key="1">
    <source>
        <dbReference type="ARBA" id="ARBA00005820"/>
    </source>
</evidence>
<dbReference type="InterPro" id="IPR002182">
    <property type="entry name" value="NB-ARC"/>
</dbReference>
<dbReference type="InterPro" id="IPR016032">
    <property type="entry name" value="Sig_transdc_resp-reg_C-effctor"/>
</dbReference>
<dbReference type="SMART" id="SM01043">
    <property type="entry name" value="BTAD"/>
    <property type="match status" value="1"/>
</dbReference>
<dbReference type="SUPFAM" id="SSF52540">
    <property type="entry name" value="P-loop containing nucleoside triphosphate hydrolases"/>
    <property type="match status" value="1"/>
</dbReference>
<evidence type="ECO:0000256" key="3">
    <source>
        <dbReference type="ARBA" id="ARBA00023125"/>
    </source>
</evidence>
<dbReference type="PANTHER" id="PTHR35807:SF1">
    <property type="entry name" value="TRANSCRIPTIONAL REGULATOR REDD"/>
    <property type="match status" value="1"/>
</dbReference>
<reference evidence="5 6" key="1">
    <citation type="submission" date="2017-07" db="EMBL/GenBank/DDBJ databases">
        <title>Complete genome sequence of Actinoalloteichus hoggarensis DSM 45943, type strain of Actinoalloteichus hoggarensis.</title>
        <authorList>
            <person name="Ruckert C."/>
            <person name="Nouioui I."/>
            <person name="Willmese J."/>
            <person name="van Wezel G."/>
            <person name="Klenk H.-P."/>
            <person name="Kalinowski J."/>
            <person name="Zotchev S.B."/>
        </authorList>
    </citation>
    <scope>NUCLEOTIDE SEQUENCE [LARGE SCALE GENOMIC DNA]</scope>
    <source>
        <strain evidence="5 6">DSM 45943</strain>
    </source>
</reference>
<dbReference type="Gene3D" id="1.25.40.10">
    <property type="entry name" value="Tetratricopeptide repeat domain"/>
    <property type="match status" value="1"/>
</dbReference>
<evidence type="ECO:0000313" key="5">
    <source>
        <dbReference type="EMBL" id="ASO19678.1"/>
    </source>
</evidence>
<protein>
    <submittedName>
        <fullName evidence="5">Regulatory protein AfsR</fullName>
    </submittedName>
</protein>
<dbReference type="GO" id="GO:0003677">
    <property type="term" value="F:DNA binding"/>
    <property type="evidence" value="ECO:0007669"/>
    <property type="project" value="UniProtKB-UniRule"/>
</dbReference>
<dbReference type="Pfam" id="PF03704">
    <property type="entry name" value="BTAD"/>
    <property type="match status" value="1"/>
</dbReference>
<dbReference type="SUPFAM" id="SSF48452">
    <property type="entry name" value="TPR-like"/>
    <property type="match status" value="1"/>
</dbReference>
<keyword evidence="2" id="KW-0805">Transcription regulation</keyword>
<dbReference type="InterPro" id="IPR011990">
    <property type="entry name" value="TPR-like_helical_dom_sf"/>
</dbReference>
<evidence type="ECO:0000256" key="4">
    <source>
        <dbReference type="ARBA" id="ARBA00023163"/>
    </source>
</evidence>
<dbReference type="PANTHER" id="PTHR35807">
    <property type="entry name" value="TRANSCRIPTIONAL REGULATOR REDD-RELATED"/>
    <property type="match status" value="1"/>
</dbReference>
<dbReference type="GO" id="GO:0000160">
    <property type="term" value="P:phosphorelay signal transduction system"/>
    <property type="evidence" value="ECO:0007669"/>
    <property type="project" value="InterPro"/>
</dbReference>
<dbReference type="Pfam" id="PF00931">
    <property type="entry name" value="NB-ARC"/>
    <property type="match status" value="1"/>
</dbReference>
<evidence type="ECO:0000256" key="2">
    <source>
        <dbReference type="ARBA" id="ARBA00023015"/>
    </source>
</evidence>
<dbReference type="OrthoDB" id="3587032at2"/>
<dbReference type="InterPro" id="IPR051677">
    <property type="entry name" value="AfsR-DnrI-RedD_regulator"/>
</dbReference>
<keyword evidence="3" id="KW-0238">DNA-binding</keyword>
<keyword evidence="4" id="KW-0804">Transcription</keyword>
<dbReference type="Gene3D" id="1.10.10.10">
    <property type="entry name" value="Winged helix-like DNA-binding domain superfamily/Winged helix DNA-binding domain"/>
    <property type="match status" value="1"/>
</dbReference>
<dbReference type="CDD" id="cd15831">
    <property type="entry name" value="BTAD"/>
    <property type="match status" value="1"/>
</dbReference>
<dbReference type="KEGG" id="ahg:AHOG_10175"/>
<dbReference type="GO" id="GO:0006355">
    <property type="term" value="P:regulation of DNA-templated transcription"/>
    <property type="evidence" value="ECO:0007669"/>
    <property type="project" value="InterPro"/>
</dbReference>
<dbReference type="RefSeq" id="WP_093941145.1">
    <property type="nucleotide sequence ID" value="NZ_CP022521.1"/>
</dbReference>